<reference evidence="2 3" key="1">
    <citation type="submission" date="2016-10" db="EMBL/GenBank/DDBJ databases">
        <authorList>
            <person name="Cai Z."/>
        </authorList>
    </citation>
    <scope>NUCLEOTIDE SEQUENCE [LARGE SCALE GENOMIC DNA]</scope>
</reference>
<keyword evidence="3" id="KW-1185">Reference proteome</keyword>
<feature type="compositionally biased region" description="Polar residues" evidence="1">
    <location>
        <begin position="96"/>
        <end position="111"/>
    </location>
</feature>
<evidence type="ECO:0000313" key="3">
    <source>
        <dbReference type="Proteomes" id="UP000256970"/>
    </source>
</evidence>
<feature type="compositionally biased region" description="Low complexity" evidence="1">
    <location>
        <begin position="258"/>
        <end position="275"/>
    </location>
</feature>
<dbReference type="Proteomes" id="UP000256970">
    <property type="component" value="Unassembled WGS sequence"/>
</dbReference>
<gene>
    <name evidence="2" type="ORF">BQ4739_LOCUS11674</name>
</gene>
<dbReference type="AlphaFoldDB" id="A0A383W1K0"/>
<name>A0A383W1K0_TETOB</name>
<feature type="region of interest" description="Disordered" evidence="1">
    <location>
        <begin position="239"/>
        <end position="275"/>
    </location>
</feature>
<dbReference type="EMBL" id="FNXT01001058">
    <property type="protein sequence ID" value="SZX71537.1"/>
    <property type="molecule type" value="Genomic_DNA"/>
</dbReference>
<organism evidence="2 3">
    <name type="scientific">Tetradesmus obliquus</name>
    <name type="common">Green alga</name>
    <name type="synonym">Acutodesmus obliquus</name>
    <dbReference type="NCBI Taxonomy" id="3088"/>
    <lineage>
        <taxon>Eukaryota</taxon>
        <taxon>Viridiplantae</taxon>
        <taxon>Chlorophyta</taxon>
        <taxon>core chlorophytes</taxon>
        <taxon>Chlorophyceae</taxon>
        <taxon>CS clade</taxon>
        <taxon>Sphaeropleales</taxon>
        <taxon>Scenedesmaceae</taxon>
        <taxon>Tetradesmus</taxon>
    </lineage>
</organism>
<accession>A0A383W1K0</accession>
<sequence length="633" mass="65860">MHEGAAGSSRQLLSLERMSTAEPLYAVCRGSGLTLTLTRPAIDCSLDDSGETSRLLNYLQAAGLWNLITNRLRSSGSAAKGSQQHKEGAAAATQKGADSTSSSLHSKQPQASSTIGAAIADSIHSHPILTHSDSLAAIEAEPPSATPSSVSAATEPVAAAAAAPALSPVRQRLTQVDASAQLSAELRLPRLSVYVPDGLLLLPQEVRAALGDHIHAVMAAGRQQVEELAEELDEDCSWLAAQQQQQQQQQQSDAAVDGSSSEGGHSSGDAATEAAAAAAAAADAAGWRIPPDGVSSKRWGRALPVMLQVSGERVQGLLRGWRLGSQSYLLQQPAHVTWQFSPELARLSLSQFNPMLEGVVSVKEGGQLLSSYEPEGGQLPALKGQVHVAPMKLRMCQGSLLRQVQRLLEVSKGGGTGGFMRRSWLSNEPAGVDVWTGPLQVSVEGPGLYRTQRTDMIMGSGSSALHVAVWGLVDTTTDKIDMRIGLTAATLAKAGIRGLPASYVLPLAVTGPLDSPQIDWQVAVRKLAVLSAMQLGRDAVQQQQQQQSLGTPGQAAAAAAASGQTAAGNSANAGYGGGGVAGLVPGLFGAANRALSNVASSFISQVDQRLQRELQEVPPAAQLPWERSGGSKH</sequence>
<protein>
    <submittedName>
        <fullName evidence="2">Uncharacterized protein</fullName>
    </submittedName>
</protein>
<feature type="compositionally biased region" description="Low complexity" evidence="1">
    <location>
        <begin position="242"/>
        <end position="251"/>
    </location>
</feature>
<evidence type="ECO:0000256" key="1">
    <source>
        <dbReference type="SAM" id="MobiDB-lite"/>
    </source>
</evidence>
<feature type="region of interest" description="Disordered" evidence="1">
    <location>
        <begin position="76"/>
        <end position="111"/>
    </location>
</feature>
<proteinExistence type="predicted"/>
<evidence type="ECO:0000313" key="2">
    <source>
        <dbReference type="EMBL" id="SZX71537.1"/>
    </source>
</evidence>